<feature type="compositionally biased region" description="Low complexity" evidence="8">
    <location>
        <begin position="350"/>
        <end position="363"/>
    </location>
</feature>
<evidence type="ECO:0000256" key="3">
    <source>
        <dbReference type="ARBA" id="ARBA00022679"/>
    </source>
</evidence>
<feature type="active site" description="Nucleophile" evidence="7">
    <location>
        <position position="249"/>
    </location>
</feature>
<dbReference type="CDD" id="cd16913">
    <property type="entry name" value="YkuD_like"/>
    <property type="match status" value="1"/>
</dbReference>
<proteinExistence type="inferred from homology"/>
<dbReference type="GO" id="GO:0071555">
    <property type="term" value="P:cell wall organization"/>
    <property type="evidence" value="ECO:0007669"/>
    <property type="project" value="UniProtKB-UniRule"/>
</dbReference>
<dbReference type="PROSITE" id="PS52029">
    <property type="entry name" value="LD_TPASE"/>
    <property type="match status" value="1"/>
</dbReference>
<comment type="pathway">
    <text evidence="1 7">Cell wall biogenesis; peptidoglycan biosynthesis.</text>
</comment>
<dbReference type="GO" id="GO:0018104">
    <property type="term" value="P:peptidoglycan-protein cross-linking"/>
    <property type="evidence" value="ECO:0007669"/>
    <property type="project" value="TreeGrafter"/>
</dbReference>
<feature type="compositionally biased region" description="Low complexity" evidence="8">
    <location>
        <begin position="448"/>
        <end position="468"/>
    </location>
</feature>
<keyword evidence="11" id="KW-1185">Reference proteome</keyword>
<feature type="compositionally biased region" description="Basic and acidic residues" evidence="8">
    <location>
        <begin position="541"/>
        <end position="553"/>
    </location>
</feature>
<keyword evidence="4 7" id="KW-0133">Cell shape</keyword>
<evidence type="ECO:0000256" key="7">
    <source>
        <dbReference type="PROSITE-ProRule" id="PRU01373"/>
    </source>
</evidence>
<dbReference type="GO" id="GO:0005576">
    <property type="term" value="C:extracellular region"/>
    <property type="evidence" value="ECO:0007669"/>
    <property type="project" value="TreeGrafter"/>
</dbReference>
<dbReference type="GO" id="GO:0008360">
    <property type="term" value="P:regulation of cell shape"/>
    <property type="evidence" value="ECO:0007669"/>
    <property type="project" value="UniProtKB-UniRule"/>
</dbReference>
<feature type="domain" description="L,D-TPase catalytic" evidence="9">
    <location>
        <begin position="135"/>
        <end position="273"/>
    </location>
</feature>
<accession>A0A9X1B9B0</accession>
<keyword evidence="6 7" id="KW-0961">Cell wall biogenesis/degradation</keyword>
<comment type="similarity">
    <text evidence="2">Belongs to the YkuD family.</text>
</comment>
<feature type="compositionally biased region" description="Low complexity" evidence="8">
    <location>
        <begin position="582"/>
        <end position="593"/>
    </location>
</feature>
<organism evidence="10 11">
    <name type="scientific">Thiocapsa imhoffii</name>
    <dbReference type="NCBI Taxonomy" id="382777"/>
    <lineage>
        <taxon>Bacteria</taxon>
        <taxon>Pseudomonadati</taxon>
        <taxon>Pseudomonadota</taxon>
        <taxon>Gammaproteobacteria</taxon>
        <taxon>Chromatiales</taxon>
        <taxon>Chromatiaceae</taxon>
        <taxon>Thiocapsa</taxon>
    </lineage>
</organism>
<sequence>MGVPSRPSRVILNSQCRPPRASPHDGAADHQRIRVAMNLTDQHGSTRLLLRYSRLLAMTLLVLSLSACAQLSSVASKTDLSRFLTQSEPSVEMDEADVIGDMEPPSATEEALAADASSAKPSKLYEWQGDGRPLSRILIDTDAQKARFFVDGEEVGWSTIATGLPNHPTPIGRFTVMEKVAEKRSNLYGKFVRGNQVVKSNVKVGRDPVPSGARFVGANMPYFMRLTYDGIGLHAGPIPRPGQPASHGCIRLPDALAPVLFQHVANGTEVTVVGSGPDYGDYAEQLRVAAAQRAAREAAQQRLAEQQAAAEAREAEQTSAEPAPETRDASPRRSAQTVAEQIAHNPAPTPSATPAISAQATSPRQSALSGAIVAPAPASQAAQTPISAPDPTSEHSSSQAAAPTRAADEASPSVAPEATAGIAADVPGSARTDLPVTTSASEPVAVPSATGSANDTTAATTNAAQGDQNPSPTDGAADRRAQSPSLVAPPAVTERPAPLNTPAAPASLPATSSDAAAAQQSPPETAPAAAAVVTPPAAPRSRVEAPDPVERAEPSPPPQPVSTPTPTPPRPEPVEAKRDTDSAPADPAAPSSPQARMDAPTPAVEQEG</sequence>
<evidence type="ECO:0000256" key="4">
    <source>
        <dbReference type="ARBA" id="ARBA00022960"/>
    </source>
</evidence>
<evidence type="ECO:0000256" key="6">
    <source>
        <dbReference type="ARBA" id="ARBA00023316"/>
    </source>
</evidence>
<feature type="compositionally biased region" description="Low complexity" evidence="8">
    <location>
        <begin position="299"/>
        <end position="310"/>
    </location>
</feature>
<dbReference type="InterPro" id="IPR050979">
    <property type="entry name" value="LD-transpeptidase"/>
</dbReference>
<dbReference type="Proteomes" id="UP001138802">
    <property type="component" value="Unassembled WGS sequence"/>
</dbReference>
<dbReference type="PANTHER" id="PTHR30582">
    <property type="entry name" value="L,D-TRANSPEPTIDASE"/>
    <property type="match status" value="1"/>
</dbReference>
<evidence type="ECO:0000313" key="11">
    <source>
        <dbReference type="Proteomes" id="UP001138802"/>
    </source>
</evidence>
<keyword evidence="3" id="KW-0808">Transferase</keyword>
<dbReference type="InterPro" id="IPR005490">
    <property type="entry name" value="LD_TPept_cat_dom"/>
</dbReference>
<dbReference type="EMBL" id="NRSD01000015">
    <property type="protein sequence ID" value="MBK1645769.1"/>
    <property type="molecule type" value="Genomic_DNA"/>
</dbReference>
<dbReference type="Gene3D" id="2.40.440.10">
    <property type="entry name" value="L,D-transpeptidase catalytic domain-like"/>
    <property type="match status" value="1"/>
</dbReference>
<evidence type="ECO:0000256" key="1">
    <source>
        <dbReference type="ARBA" id="ARBA00004752"/>
    </source>
</evidence>
<dbReference type="SUPFAM" id="SSF141523">
    <property type="entry name" value="L,D-transpeptidase catalytic domain-like"/>
    <property type="match status" value="1"/>
</dbReference>
<feature type="compositionally biased region" description="Basic and acidic residues" evidence="8">
    <location>
        <begin position="572"/>
        <end position="581"/>
    </location>
</feature>
<feature type="compositionally biased region" description="Low complexity" evidence="8">
    <location>
        <begin position="496"/>
        <end position="535"/>
    </location>
</feature>
<dbReference type="AlphaFoldDB" id="A0A9X1B9B0"/>
<keyword evidence="5 7" id="KW-0573">Peptidoglycan synthesis</keyword>
<dbReference type="Pfam" id="PF03734">
    <property type="entry name" value="YkuD"/>
    <property type="match status" value="1"/>
</dbReference>
<dbReference type="GO" id="GO:0016740">
    <property type="term" value="F:transferase activity"/>
    <property type="evidence" value="ECO:0007669"/>
    <property type="project" value="UniProtKB-KW"/>
</dbReference>
<feature type="region of interest" description="Disordered" evidence="8">
    <location>
        <begin position="299"/>
        <end position="608"/>
    </location>
</feature>
<gene>
    <name evidence="10" type="ORF">CKO25_14130</name>
</gene>
<comment type="caution">
    <text evidence="10">The sequence shown here is derived from an EMBL/GenBank/DDBJ whole genome shotgun (WGS) entry which is preliminary data.</text>
</comment>
<name>A0A9X1B9B0_9GAMM</name>
<feature type="compositionally biased region" description="Low complexity" evidence="8">
    <location>
        <begin position="371"/>
        <end position="389"/>
    </location>
</feature>
<feature type="region of interest" description="Disordered" evidence="8">
    <location>
        <begin position="1"/>
        <end position="28"/>
    </location>
</feature>
<evidence type="ECO:0000256" key="8">
    <source>
        <dbReference type="SAM" id="MobiDB-lite"/>
    </source>
</evidence>
<evidence type="ECO:0000259" key="9">
    <source>
        <dbReference type="PROSITE" id="PS52029"/>
    </source>
</evidence>
<dbReference type="GO" id="GO:0071972">
    <property type="term" value="F:peptidoglycan L,D-transpeptidase activity"/>
    <property type="evidence" value="ECO:0007669"/>
    <property type="project" value="TreeGrafter"/>
</dbReference>
<dbReference type="PANTHER" id="PTHR30582:SF2">
    <property type="entry name" value="L,D-TRANSPEPTIDASE YCIB-RELATED"/>
    <property type="match status" value="1"/>
</dbReference>
<evidence type="ECO:0000313" key="10">
    <source>
        <dbReference type="EMBL" id="MBK1645769.1"/>
    </source>
</evidence>
<dbReference type="InterPro" id="IPR038063">
    <property type="entry name" value="Transpep_catalytic_dom"/>
</dbReference>
<protein>
    <recommendedName>
        <fullName evidence="9">L,D-TPase catalytic domain-containing protein</fullName>
    </recommendedName>
</protein>
<evidence type="ECO:0000256" key="2">
    <source>
        <dbReference type="ARBA" id="ARBA00005992"/>
    </source>
</evidence>
<feature type="active site" description="Proton donor/acceptor" evidence="7">
    <location>
        <position position="234"/>
    </location>
</feature>
<evidence type="ECO:0000256" key="5">
    <source>
        <dbReference type="ARBA" id="ARBA00022984"/>
    </source>
</evidence>
<feature type="compositionally biased region" description="Pro residues" evidence="8">
    <location>
        <begin position="554"/>
        <end position="571"/>
    </location>
</feature>
<reference evidence="10 11" key="1">
    <citation type="journal article" date="2020" name="Microorganisms">
        <title>Osmotic Adaptation and Compatible Solute Biosynthesis of Phototrophic Bacteria as Revealed from Genome Analyses.</title>
        <authorList>
            <person name="Imhoff J.F."/>
            <person name="Rahn T."/>
            <person name="Kunzel S."/>
            <person name="Keller A."/>
            <person name="Neulinger S.C."/>
        </authorList>
    </citation>
    <scope>NUCLEOTIDE SEQUENCE [LARGE SCALE GENOMIC DNA]</scope>
    <source>
        <strain evidence="10 11">DSM 21303</strain>
    </source>
</reference>